<proteinExistence type="predicted"/>
<sequence>MRDKAFYKLANETFQMVSPDYSNAKEISNQAKKVFLRRSIVSCLENFEKQDIGINWWQDEDLMKVFERMNKAGVYHFQLTRWSVSAG</sequence>
<dbReference type="Proteomes" id="UP000179237">
    <property type="component" value="Unassembled WGS sequence"/>
</dbReference>
<comment type="caution">
    <text evidence="1">The sequence shown here is derived from an EMBL/GenBank/DDBJ whole genome shotgun (WGS) entry which is preliminary data.</text>
</comment>
<name>A0A1F5FUA4_9BACT</name>
<protein>
    <submittedName>
        <fullName evidence="1">Uncharacterized protein</fullName>
    </submittedName>
</protein>
<organism evidence="1 2">
    <name type="scientific">Candidatus Collierbacteria bacterium RIFOXYD1_FULL_40_9</name>
    <dbReference type="NCBI Taxonomy" id="1817731"/>
    <lineage>
        <taxon>Bacteria</taxon>
        <taxon>Candidatus Collieribacteriota</taxon>
    </lineage>
</organism>
<evidence type="ECO:0000313" key="1">
    <source>
        <dbReference type="EMBL" id="OGD83193.1"/>
    </source>
</evidence>
<dbReference type="EMBL" id="MFAQ01000024">
    <property type="protein sequence ID" value="OGD83193.1"/>
    <property type="molecule type" value="Genomic_DNA"/>
</dbReference>
<gene>
    <name evidence="1" type="ORF">A2572_01915</name>
</gene>
<dbReference type="AlphaFoldDB" id="A0A1F5FUA4"/>
<reference evidence="1 2" key="1">
    <citation type="journal article" date="2016" name="Nat. Commun.">
        <title>Thousands of microbial genomes shed light on interconnected biogeochemical processes in an aquifer system.</title>
        <authorList>
            <person name="Anantharaman K."/>
            <person name="Brown C.T."/>
            <person name="Hug L.A."/>
            <person name="Sharon I."/>
            <person name="Castelle C.J."/>
            <person name="Probst A.J."/>
            <person name="Thomas B.C."/>
            <person name="Singh A."/>
            <person name="Wilkins M.J."/>
            <person name="Karaoz U."/>
            <person name="Brodie E.L."/>
            <person name="Williams K.H."/>
            <person name="Hubbard S.S."/>
            <person name="Banfield J.F."/>
        </authorList>
    </citation>
    <scope>NUCLEOTIDE SEQUENCE [LARGE SCALE GENOMIC DNA]</scope>
</reference>
<accession>A0A1F5FUA4</accession>
<evidence type="ECO:0000313" key="2">
    <source>
        <dbReference type="Proteomes" id="UP000179237"/>
    </source>
</evidence>